<keyword evidence="5" id="KW-1185">Reference proteome</keyword>
<keyword evidence="1" id="KW-1133">Transmembrane helix</keyword>
<dbReference type="InterPro" id="IPR012373">
    <property type="entry name" value="Ferrdict_sens_TM"/>
</dbReference>
<evidence type="ECO:0000259" key="2">
    <source>
        <dbReference type="Pfam" id="PF04773"/>
    </source>
</evidence>
<evidence type="ECO:0000313" key="5">
    <source>
        <dbReference type="Proteomes" id="UP000198670"/>
    </source>
</evidence>
<accession>A0A1I3TEX9</accession>
<dbReference type="PIRSF" id="PIRSF018266">
    <property type="entry name" value="FecR"/>
    <property type="match status" value="1"/>
</dbReference>
<dbReference type="EMBL" id="FOQO01000012">
    <property type="protein sequence ID" value="SFJ69043.1"/>
    <property type="molecule type" value="Genomic_DNA"/>
</dbReference>
<gene>
    <name evidence="4" type="ORF">SAMN05444682_112135</name>
</gene>
<evidence type="ECO:0000259" key="3">
    <source>
        <dbReference type="Pfam" id="PF16344"/>
    </source>
</evidence>
<feature type="domain" description="FecR protein" evidence="2">
    <location>
        <begin position="115"/>
        <end position="206"/>
    </location>
</feature>
<organism evidence="4 5">
    <name type="scientific">Parapedobacter indicus</name>
    <dbReference type="NCBI Taxonomy" id="1477437"/>
    <lineage>
        <taxon>Bacteria</taxon>
        <taxon>Pseudomonadati</taxon>
        <taxon>Bacteroidota</taxon>
        <taxon>Sphingobacteriia</taxon>
        <taxon>Sphingobacteriales</taxon>
        <taxon>Sphingobacteriaceae</taxon>
        <taxon>Parapedobacter</taxon>
    </lineage>
</organism>
<dbReference type="InterPro" id="IPR006860">
    <property type="entry name" value="FecR"/>
</dbReference>
<dbReference type="OrthoDB" id="645173at2"/>
<proteinExistence type="predicted"/>
<name>A0A1I3TEX9_9SPHI</name>
<feature type="transmembrane region" description="Helical" evidence="1">
    <location>
        <begin position="80"/>
        <end position="98"/>
    </location>
</feature>
<dbReference type="Gene3D" id="2.60.120.1440">
    <property type="match status" value="1"/>
</dbReference>
<keyword evidence="1" id="KW-0812">Transmembrane</keyword>
<dbReference type="Pfam" id="PF04773">
    <property type="entry name" value="FecR"/>
    <property type="match status" value="1"/>
</dbReference>
<dbReference type="GO" id="GO:0016989">
    <property type="term" value="F:sigma factor antagonist activity"/>
    <property type="evidence" value="ECO:0007669"/>
    <property type="project" value="TreeGrafter"/>
</dbReference>
<dbReference type="PANTHER" id="PTHR30273:SF2">
    <property type="entry name" value="PROTEIN FECR"/>
    <property type="match status" value="1"/>
</dbReference>
<evidence type="ECO:0000256" key="1">
    <source>
        <dbReference type="SAM" id="Phobius"/>
    </source>
</evidence>
<sequence length="336" mass="37773">MTTGEFEKLVERYRLGECTPDEIAFVAKWMEKNAGAAEDDSTVFKNEEEAIRREEEGWNRIQQLAGFKRKTATRRMRNRYWWAAAACVAWVVGGLLFLNRASDSQPELAGLETFNTSANRQRITLPDSSTVVLGEGSSIIISEDYGMKNRVVRLKGEAFFEIVPNPQAPFLVYSADLITEVLGTSFSIKPEAKGKTIEVSVTTGKVSVYAGEKDRNKRRRGVILTTNQKAVYDAESKTIRQDLVDHPKIVETDAPEAVFNFDQTRVKTVLATLRHSYKMEIVVTNPVLNDCLFTGNLNGFDLFQQLNYICDVINAQYEVRGTTIFLTGEGCRAPKE</sequence>
<evidence type="ECO:0000313" key="4">
    <source>
        <dbReference type="EMBL" id="SFJ69043.1"/>
    </source>
</evidence>
<keyword evidence="1" id="KW-0472">Membrane</keyword>
<dbReference type="STRING" id="1477437.SAMN05444682_112135"/>
<dbReference type="Proteomes" id="UP000198670">
    <property type="component" value="Unassembled WGS sequence"/>
</dbReference>
<dbReference type="Pfam" id="PF16344">
    <property type="entry name" value="FecR_C"/>
    <property type="match status" value="1"/>
</dbReference>
<dbReference type="RefSeq" id="WP_090630804.1">
    <property type="nucleotide sequence ID" value="NZ_FOQO01000012.1"/>
</dbReference>
<dbReference type="InterPro" id="IPR032508">
    <property type="entry name" value="FecR_C"/>
</dbReference>
<reference evidence="4 5" key="1">
    <citation type="submission" date="2016-10" db="EMBL/GenBank/DDBJ databases">
        <authorList>
            <person name="de Groot N.N."/>
        </authorList>
    </citation>
    <scope>NUCLEOTIDE SEQUENCE [LARGE SCALE GENOMIC DNA]</scope>
    <source>
        <strain evidence="4 5">RK1</strain>
    </source>
</reference>
<protein>
    <submittedName>
        <fullName evidence="4">FecR family protein</fullName>
    </submittedName>
</protein>
<feature type="domain" description="Protein FecR C-terminal" evidence="3">
    <location>
        <begin position="259"/>
        <end position="325"/>
    </location>
</feature>
<dbReference type="PANTHER" id="PTHR30273">
    <property type="entry name" value="PERIPLASMIC SIGNAL SENSOR AND SIGMA FACTOR ACTIVATOR FECR-RELATED"/>
    <property type="match status" value="1"/>
</dbReference>
<dbReference type="Gene3D" id="3.55.50.30">
    <property type="match status" value="1"/>
</dbReference>
<dbReference type="AlphaFoldDB" id="A0A1I3TEX9"/>